<dbReference type="PANTHER" id="PTHR42280:SF1">
    <property type="entry name" value="CITG FAMILY PROTEIN"/>
    <property type="match status" value="1"/>
</dbReference>
<dbReference type="Gene3D" id="1.10.4200.10">
    <property type="entry name" value="Triphosphoribosyl-dephospho-CoA protein"/>
    <property type="match status" value="1"/>
</dbReference>
<dbReference type="EMBL" id="CAJHIR010000036">
    <property type="protein sequence ID" value="CAD6494076.1"/>
    <property type="molecule type" value="Genomic_DNA"/>
</dbReference>
<dbReference type="PANTHER" id="PTHR42280">
    <property type="entry name" value="CITG FAMILY PROTEIN"/>
    <property type="match status" value="1"/>
</dbReference>
<reference evidence="1" key="1">
    <citation type="submission" date="2020-10" db="EMBL/GenBank/DDBJ databases">
        <authorList>
            <person name="Hahn C.J."/>
            <person name="Laso-Perez R."/>
            <person name="Vulcano F."/>
            <person name="Vaziourakis K.-M."/>
            <person name="Stokke R."/>
            <person name="Steen I.H."/>
            <person name="Teske A."/>
            <person name="Boetius A."/>
            <person name="Liebeke M."/>
            <person name="Amann R."/>
            <person name="Knittel K."/>
        </authorList>
    </citation>
    <scope>NUCLEOTIDE SEQUENCE</scope>
    <source>
        <strain evidence="1">Gfbio:e3339647-f889-4370-9287-4fb5cb688e4c:AG392J18_GoMArc1</strain>
    </source>
</reference>
<dbReference type="Proteomes" id="UP000612009">
    <property type="component" value="Unassembled WGS sequence"/>
</dbReference>
<dbReference type="GO" id="GO:0005524">
    <property type="term" value="F:ATP binding"/>
    <property type="evidence" value="ECO:0007669"/>
    <property type="project" value="InterPro"/>
</dbReference>
<proteinExistence type="predicted"/>
<organism evidence="1 2">
    <name type="scientific">Candidatus Argoarchaeum ethanivorans</name>
    <dbReference type="NCBI Taxonomy" id="2608793"/>
    <lineage>
        <taxon>Archaea</taxon>
        <taxon>Methanobacteriati</taxon>
        <taxon>Methanobacteriota</taxon>
        <taxon>Stenosarchaea group</taxon>
        <taxon>Methanomicrobia</taxon>
        <taxon>Methanosarcinales</taxon>
        <taxon>Methanosarcinales incertae sedis</taxon>
        <taxon>GOM Arc I cluster</taxon>
        <taxon>Candidatus Argoarchaeum</taxon>
    </lineage>
</organism>
<keyword evidence="1" id="KW-0808">Transferase</keyword>
<evidence type="ECO:0000313" key="1">
    <source>
        <dbReference type="EMBL" id="CAD6494076.1"/>
    </source>
</evidence>
<dbReference type="AlphaFoldDB" id="A0A811T9I1"/>
<dbReference type="InterPro" id="IPR002736">
    <property type="entry name" value="CitG"/>
</dbReference>
<comment type="caution">
    <text evidence="1">The sequence shown here is derived from an EMBL/GenBank/DDBJ whole genome shotgun (WGS) entry which is preliminary data.</text>
</comment>
<accession>A0A811T9I1</accession>
<sequence>MMPDYIAQCASLAMALEVSATPKPGNIDREHNYPDTRYEHFLASVVAAYPIIREAATQKKKLWRAISKGCQ</sequence>
<gene>
    <name evidence="1" type="ORF">LAKADJCE_00634</name>
</gene>
<dbReference type="GO" id="GO:0046917">
    <property type="term" value="F:triphosphoribosyl-dephospho-CoA synthase activity"/>
    <property type="evidence" value="ECO:0007669"/>
    <property type="project" value="InterPro"/>
</dbReference>
<name>A0A811T9I1_9EURY</name>
<evidence type="ECO:0000313" key="2">
    <source>
        <dbReference type="Proteomes" id="UP000612009"/>
    </source>
</evidence>
<protein>
    <submittedName>
        <fullName evidence="1">ATP:dephospho-CoA triphosphoribosyl transferase</fullName>
    </submittedName>
</protein>
<dbReference type="Pfam" id="PF01874">
    <property type="entry name" value="CitG"/>
    <property type="match status" value="1"/>
</dbReference>